<keyword evidence="5" id="KW-1185">Reference proteome</keyword>
<protein>
    <submittedName>
        <fullName evidence="4">FecR family protein</fullName>
    </submittedName>
</protein>
<dbReference type="EMBL" id="FXAU01000006">
    <property type="protein sequence ID" value="SMG44739.1"/>
    <property type="molecule type" value="Genomic_DNA"/>
</dbReference>
<dbReference type="InterPro" id="IPR006860">
    <property type="entry name" value="FecR"/>
</dbReference>
<keyword evidence="1" id="KW-1133">Transmembrane helix</keyword>
<evidence type="ECO:0000313" key="5">
    <source>
        <dbReference type="Proteomes" id="UP000192980"/>
    </source>
</evidence>
<feature type="domain" description="FecR protein" evidence="2">
    <location>
        <begin position="178"/>
        <end position="276"/>
    </location>
</feature>
<dbReference type="Gene3D" id="3.55.50.30">
    <property type="match status" value="1"/>
</dbReference>
<dbReference type="Pfam" id="PF04773">
    <property type="entry name" value="FecR"/>
    <property type="match status" value="1"/>
</dbReference>
<dbReference type="InterPro" id="IPR012373">
    <property type="entry name" value="Ferrdict_sens_TM"/>
</dbReference>
<dbReference type="InterPro" id="IPR032508">
    <property type="entry name" value="FecR_C"/>
</dbReference>
<dbReference type="Gene3D" id="2.60.120.1440">
    <property type="match status" value="1"/>
</dbReference>
<dbReference type="Proteomes" id="UP000192980">
    <property type="component" value="Unassembled WGS sequence"/>
</dbReference>
<evidence type="ECO:0000259" key="3">
    <source>
        <dbReference type="Pfam" id="PF16344"/>
    </source>
</evidence>
<feature type="domain" description="Protein FecR C-terminal" evidence="3">
    <location>
        <begin position="319"/>
        <end position="386"/>
    </location>
</feature>
<dbReference type="STRING" id="561061.SAMN05660862_3201"/>
<dbReference type="Pfam" id="PF16344">
    <property type="entry name" value="FecR_C"/>
    <property type="match status" value="1"/>
</dbReference>
<accession>A0A1X7KTD8</accession>
<dbReference type="GO" id="GO:0016989">
    <property type="term" value="F:sigma factor antagonist activity"/>
    <property type="evidence" value="ECO:0007669"/>
    <property type="project" value="TreeGrafter"/>
</dbReference>
<proteinExistence type="predicted"/>
<dbReference type="RefSeq" id="WP_085473894.1">
    <property type="nucleotide sequence ID" value="NZ_FXAU01000006.1"/>
</dbReference>
<dbReference type="AlphaFoldDB" id="A0A1X7KTD8"/>
<reference evidence="4 5" key="1">
    <citation type="submission" date="2017-04" db="EMBL/GenBank/DDBJ databases">
        <authorList>
            <person name="Afonso C.L."/>
            <person name="Miller P.J."/>
            <person name="Scott M.A."/>
            <person name="Spackman E."/>
            <person name="Goraichik I."/>
            <person name="Dimitrov K.M."/>
            <person name="Suarez D.L."/>
            <person name="Swayne D.E."/>
        </authorList>
    </citation>
    <scope>NUCLEOTIDE SEQUENCE [LARGE SCALE GENOMIC DNA]</scope>
    <source>
        <strain evidence="4 5">DSM 22418</strain>
    </source>
</reference>
<gene>
    <name evidence="4" type="ORF">SAMN05660862_3201</name>
</gene>
<evidence type="ECO:0000256" key="1">
    <source>
        <dbReference type="SAM" id="Phobius"/>
    </source>
</evidence>
<keyword evidence="1" id="KW-0472">Membrane</keyword>
<dbReference type="PANTHER" id="PTHR30273:SF2">
    <property type="entry name" value="PROTEIN FECR"/>
    <property type="match status" value="1"/>
</dbReference>
<sequence>MKQKYDAAALIRKYHNGTATDHERWLVESFMLIEQEDEHFLPDEARMAQHLAKIERNLAQHIALETAAKTTTASPVRWLQSPWLRIAALLIVCTGIAFLVFMRQESQTPSASAPSLATASTLITPGGNKAYLQTADGQAIDLNDTQNTIHVGDKVSYGDGTVVWSPQTAINQQALNALHTPKGGNYTIVLSDGSRVTLNASSTLRYPNHFSANERTVELHGEAFFEVRASRQNGKKIPFIVKTKSHQIEVTGTAFNVKSYEDEKQAKTTLIHGRVQVRLPQGGAIHPLLPGQEARIHNSDIHIAAIDTAAALDWKNGLIYFNDESLVTIMKKIERWYDIDVEFKNVDPNIRFGGSVSKYKNLSDVLRRLELTGDVTFITKGRRVIVTK</sequence>
<keyword evidence="1" id="KW-0812">Transmembrane</keyword>
<evidence type="ECO:0000313" key="4">
    <source>
        <dbReference type="EMBL" id="SMG44739.1"/>
    </source>
</evidence>
<organism evidence="4 5">
    <name type="scientific">Sphingobacterium psychroaquaticum</name>
    <dbReference type="NCBI Taxonomy" id="561061"/>
    <lineage>
        <taxon>Bacteria</taxon>
        <taxon>Pseudomonadati</taxon>
        <taxon>Bacteroidota</taxon>
        <taxon>Sphingobacteriia</taxon>
        <taxon>Sphingobacteriales</taxon>
        <taxon>Sphingobacteriaceae</taxon>
        <taxon>Sphingobacterium</taxon>
    </lineage>
</organism>
<dbReference type="PANTHER" id="PTHR30273">
    <property type="entry name" value="PERIPLASMIC SIGNAL SENSOR AND SIGMA FACTOR ACTIVATOR FECR-RELATED"/>
    <property type="match status" value="1"/>
</dbReference>
<name>A0A1X7KTD8_9SPHI</name>
<dbReference type="OrthoDB" id="1099963at2"/>
<evidence type="ECO:0000259" key="2">
    <source>
        <dbReference type="Pfam" id="PF04773"/>
    </source>
</evidence>
<feature type="transmembrane region" description="Helical" evidence="1">
    <location>
        <begin position="83"/>
        <end position="102"/>
    </location>
</feature>